<comment type="caution">
    <text evidence="4">The sequence shown here is derived from an EMBL/GenBank/DDBJ whole genome shotgun (WGS) entry which is preliminary data.</text>
</comment>
<accession>A0A161PKF8</accession>
<gene>
    <name evidence="4" type="ORF">AZF04_14460</name>
</gene>
<dbReference type="Pfam" id="PF03358">
    <property type="entry name" value="FMN_red"/>
    <property type="match status" value="1"/>
</dbReference>
<dbReference type="Proteomes" id="UP000075806">
    <property type="component" value="Unassembled WGS sequence"/>
</dbReference>
<evidence type="ECO:0000259" key="3">
    <source>
        <dbReference type="PROSITE" id="PS50902"/>
    </source>
</evidence>
<dbReference type="AlphaFoldDB" id="A0A161PKF8"/>
<evidence type="ECO:0000256" key="2">
    <source>
        <dbReference type="SAM" id="MobiDB-lite"/>
    </source>
</evidence>
<dbReference type="EMBL" id="LTAO01000002">
    <property type="protein sequence ID" value="KYG34390.1"/>
    <property type="molecule type" value="Genomic_DNA"/>
</dbReference>
<proteinExistence type="inferred from homology"/>
<keyword evidence="5" id="KW-1185">Reference proteome</keyword>
<dbReference type="NCBIfam" id="TIGR01755">
    <property type="entry name" value="flav_wrbA"/>
    <property type="match status" value="1"/>
</dbReference>
<dbReference type="GO" id="GO:0003955">
    <property type="term" value="F:NAD(P)H dehydrogenase (quinone) activity"/>
    <property type="evidence" value="ECO:0007669"/>
    <property type="project" value="InterPro"/>
</dbReference>
<dbReference type="PANTHER" id="PTHR30546">
    <property type="entry name" value="FLAVODOXIN-RELATED PROTEIN WRBA-RELATED"/>
    <property type="match status" value="1"/>
</dbReference>
<name>A0A161PKF8_9BACI</name>
<feature type="domain" description="Flavodoxin-like" evidence="3">
    <location>
        <begin position="4"/>
        <end position="198"/>
    </location>
</feature>
<dbReference type="InterPro" id="IPR029039">
    <property type="entry name" value="Flavoprotein-like_sf"/>
</dbReference>
<protein>
    <submittedName>
        <fullName evidence="4">Flavoprotein</fullName>
    </submittedName>
</protein>
<organism evidence="4 5">
    <name type="scientific">Alkalihalobacillus trypoxylicola</name>
    <dbReference type="NCBI Taxonomy" id="519424"/>
    <lineage>
        <taxon>Bacteria</taxon>
        <taxon>Bacillati</taxon>
        <taxon>Bacillota</taxon>
        <taxon>Bacilli</taxon>
        <taxon>Bacillales</taxon>
        <taxon>Bacillaceae</taxon>
        <taxon>Alkalihalobacillus</taxon>
    </lineage>
</organism>
<dbReference type="InterPro" id="IPR008254">
    <property type="entry name" value="Flavodoxin/NO_synth"/>
</dbReference>
<reference evidence="4" key="1">
    <citation type="submission" date="2016-02" db="EMBL/GenBank/DDBJ databases">
        <title>Genome sequence of Bacillus trypoxylicola KCTC 13244(T).</title>
        <authorList>
            <person name="Jeong H."/>
            <person name="Park S.-H."/>
            <person name="Choi S.-K."/>
        </authorList>
    </citation>
    <scope>NUCLEOTIDE SEQUENCE [LARGE SCALE GENOMIC DNA]</scope>
    <source>
        <strain evidence="4">KCTC 13244</strain>
    </source>
</reference>
<sequence>MANILIPYYSAYGHIFKMAKAVEEGAKKVEGIEVKLVRIKEFEEVKEVMSNQDPYVEAQKEQNEVKEATLEDLQWADGIIWGVPTRYGSMPAQMKQYLDSAGGLWAKGELEGKATAVFTSSGSIHGGQESTILTTLVPLLHFGLIFVGLPYGENQEQLTTDGIGGSPYGASTVAGPDGSSFPDPRDLKMAERLGSRVAEVAKKLAN</sequence>
<dbReference type="InterPro" id="IPR010089">
    <property type="entry name" value="Flavoprotein_WrbA-like"/>
</dbReference>
<dbReference type="InterPro" id="IPR005025">
    <property type="entry name" value="FMN_Rdtase-like_dom"/>
</dbReference>
<dbReference type="NCBIfam" id="NF002999">
    <property type="entry name" value="PRK03767.1"/>
    <property type="match status" value="1"/>
</dbReference>
<evidence type="ECO:0000313" key="5">
    <source>
        <dbReference type="Proteomes" id="UP000075806"/>
    </source>
</evidence>
<comment type="similarity">
    <text evidence="1">Belongs to the WrbA family.</text>
</comment>
<dbReference type="FunFam" id="3.40.50.360:FF:000001">
    <property type="entry name" value="NAD(P)H dehydrogenase (Quinone) FQR1-like"/>
    <property type="match status" value="1"/>
</dbReference>
<dbReference type="GO" id="GO:0010181">
    <property type="term" value="F:FMN binding"/>
    <property type="evidence" value="ECO:0007669"/>
    <property type="project" value="InterPro"/>
</dbReference>
<evidence type="ECO:0000256" key="1">
    <source>
        <dbReference type="ARBA" id="ARBA00006961"/>
    </source>
</evidence>
<evidence type="ECO:0000313" key="4">
    <source>
        <dbReference type="EMBL" id="KYG34390.1"/>
    </source>
</evidence>
<dbReference type="RefSeq" id="WP_061947557.1">
    <property type="nucleotide sequence ID" value="NZ_LTAO01000002.1"/>
</dbReference>
<dbReference type="GO" id="GO:0016020">
    <property type="term" value="C:membrane"/>
    <property type="evidence" value="ECO:0007669"/>
    <property type="project" value="TreeGrafter"/>
</dbReference>
<feature type="region of interest" description="Disordered" evidence="2">
    <location>
        <begin position="160"/>
        <end position="185"/>
    </location>
</feature>
<dbReference type="Gene3D" id="3.40.50.360">
    <property type="match status" value="1"/>
</dbReference>
<dbReference type="STRING" id="519424.AZF04_14460"/>
<dbReference type="OrthoDB" id="9801479at2"/>
<dbReference type="SUPFAM" id="SSF52218">
    <property type="entry name" value="Flavoproteins"/>
    <property type="match status" value="1"/>
</dbReference>
<dbReference type="PROSITE" id="PS50902">
    <property type="entry name" value="FLAVODOXIN_LIKE"/>
    <property type="match status" value="1"/>
</dbReference>
<dbReference type="PANTHER" id="PTHR30546:SF23">
    <property type="entry name" value="FLAVOPROTEIN-LIKE PROTEIN YCP4-RELATED"/>
    <property type="match status" value="1"/>
</dbReference>